<name>A0A1F6AI86_9BACT</name>
<evidence type="ECO:0000259" key="1">
    <source>
        <dbReference type="Pfam" id="PF00535"/>
    </source>
</evidence>
<dbReference type="Gene3D" id="3.90.550.10">
    <property type="entry name" value="Spore Coat Polysaccharide Biosynthesis Protein SpsA, Chain A"/>
    <property type="match status" value="1"/>
</dbReference>
<dbReference type="Pfam" id="PF00535">
    <property type="entry name" value="Glycos_transf_2"/>
    <property type="match status" value="1"/>
</dbReference>
<dbReference type="SUPFAM" id="SSF53448">
    <property type="entry name" value="Nucleotide-diphospho-sugar transferases"/>
    <property type="match status" value="1"/>
</dbReference>
<sequence>MNQKNSKISAVVLTKNDEEKIKECLESLRWVDEVVLVDNESTDKTPQIAVNMGAQVVTERVQINFSKLRNIGKEKATGEFLLYVDSDERVTAELKEEILDRVSNFNPETSPVAFFITRKNYYLGRLWPYRDRMERFFWKRGLIEWEGKLHESPRVTGKVGQLKSPLLHYTHRTLEEMLEKTNQWSEIEADLRFRANHPPIVFWRLIRVIASAFFDSFIKQGGWRAGVTGWIESIFQSYSAFITYAKLWEKQQAASGR</sequence>
<comment type="caution">
    <text evidence="2">The sequence shown here is derived from an EMBL/GenBank/DDBJ whole genome shotgun (WGS) entry which is preliminary data.</text>
</comment>
<reference evidence="2 3" key="1">
    <citation type="journal article" date="2016" name="Nat. Commun.">
        <title>Thousands of microbial genomes shed light on interconnected biogeochemical processes in an aquifer system.</title>
        <authorList>
            <person name="Anantharaman K."/>
            <person name="Brown C.T."/>
            <person name="Hug L.A."/>
            <person name="Sharon I."/>
            <person name="Castelle C.J."/>
            <person name="Probst A.J."/>
            <person name="Thomas B.C."/>
            <person name="Singh A."/>
            <person name="Wilkins M.J."/>
            <person name="Karaoz U."/>
            <person name="Brodie E.L."/>
            <person name="Williams K.H."/>
            <person name="Hubbard S.S."/>
            <person name="Banfield J.F."/>
        </authorList>
    </citation>
    <scope>NUCLEOTIDE SEQUENCE [LARGE SCALE GENOMIC DNA]</scope>
</reference>
<dbReference type="Proteomes" id="UP000178759">
    <property type="component" value="Unassembled WGS sequence"/>
</dbReference>
<evidence type="ECO:0000313" key="2">
    <source>
        <dbReference type="EMBL" id="OGG24439.1"/>
    </source>
</evidence>
<organism evidence="2 3">
    <name type="scientific">Candidatus Gottesmanbacteria bacterium RIFCSPLOWO2_01_FULL_43_11b</name>
    <dbReference type="NCBI Taxonomy" id="1798392"/>
    <lineage>
        <taxon>Bacteria</taxon>
        <taxon>Candidatus Gottesmaniibacteriota</taxon>
    </lineage>
</organism>
<protein>
    <recommendedName>
        <fullName evidence="1">Glycosyltransferase 2-like domain-containing protein</fullName>
    </recommendedName>
</protein>
<dbReference type="PANTHER" id="PTHR43630:SF2">
    <property type="entry name" value="GLYCOSYLTRANSFERASE"/>
    <property type="match status" value="1"/>
</dbReference>
<dbReference type="STRING" id="1798392.A3A79_04620"/>
<gene>
    <name evidence="2" type="ORF">A3A79_04620</name>
</gene>
<dbReference type="CDD" id="cd02511">
    <property type="entry name" value="Beta4Glucosyltransferase"/>
    <property type="match status" value="1"/>
</dbReference>
<accession>A0A1F6AI86</accession>
<dbReference type="InterPro" id="IPR001173">
    <property type="entry name" value="Glyco_trans_2-like"/>
</dbReference>
<dbReference type="EMBL" id="MFJV01000001">
    <property type="protein sequence ID" value="OGG24439.1"/>
    <property type="molecule type" value="Genomic_DNA"/>
</dbReference>
<dbReference type="AlphaFoldDB" id="A0A1F6AI86"/>
<dbReference type="InterPro" id="IPR029044">
    <property type="entry name" value="Nucleotide-diphossugar_trans"/>
</dbReference>
<dbReference type="PANTHER" id="PTHR43630">
    <property type="entry name" value="POLY-BETA-1,6-N-ACETYL-D-GLUCOSAMINE SYNTHASE"/>
    <property type="match status" value="1"/>
</dbReference>
<proteinExistence type="predicted"/>
<feature type="domain" description="Glycosyltransferase 2-like" evidence="1">
    <location>
        <begin position="9"/>
        <end position="107"/>
    </location>
</feature>
<evidence type="ECO:0000313" key="3">
    <source>
        <dbReference type="Proteomes" id="UP000178759"/>
    </source>
</evidence>